<reference evidence="5 6" key="1">
    <citation type="submission" date="2019-06" db="EMBL/GenBank/DDBJ databases">
        <title>Sequencing the genomes of 1000 actinobacteria strains.</title>
        <authorList>
            <person name="Klenk H.-P."/>
        </authorList>
    </citation>
    <scope>NUCLEOTIDE SEQUENCE [LARGE SCALE GENOMIC DNA]</scope>
    <source>
        <strain evidence="5 6">DSM 24617</strain>
    </source>
</reference>
<comment type="caution">
    <text evidence="5">The sequence shown here is derived from an EMBL/GenBank/DDBJ whole genome shotgun (WGS) entry which is preliminary data.</text>
</comment>
<dbReference type="Gene3D" id="2.60.40.10">
    <property type="entry name" value="Immunoglobulins"/>
    <property type="match status" value="1"/>
</dbReference>
<dbReference type="InterPro" id="IPR013783">
    <property type="entry name" value="Ig-like_fold"/>
</dbReference>
<dbReference type="PANTHER" id="PTHR10357:SF210">
    <property type="entry name" value="MALTODEXTRIN GLUCOSIDASE"/>
    <property type="match status" value="1"/>
</dbReference>
<keyword evidence="2" id="KW-0326">Glycosidase</keyword>
<evidence type="ECO:0000313" key="6">
    <source>
        <dbReference type="Proteomes" id="UP000318336"/>
    </source>
</evidence>
<feature type="domain" description="Glycosyl hydrolase family 13 catalytic" evidence="4">
    <location>
        <begin position="134"/>
        <end position="523"/>
    </location>
</feature>
<gene>
    <name evidence="5" type="ORF">FB554_2563</name>
</gene>
<keyword evidence="1" id="KW-0378">Hydrolase</keyword>
<proteinExistence type="predicted"/>
<dbReference type="RefSeq" id="WP_211344600.1">
    <property type="nucleotide sequence ID" value="NZ_CAJTBP010000001.1"/>
</dbReference>
<evidence type="ECO:0000256" key="1">
    <source>
        <dbReference type="ARBA" id="ARBA00022801"/>
    </source>
</evidence>
<dbReference type="InterPro" id="IPR006047">
    <property type="entry name" value="GH13_cat_dom"/>
</dbReference>
<evidence type="ECO:0000313" key="5">
    <source>
        <dbReference type="EMBL" id="TQL34394.1"/>
    </source>
</evidence>
<dbReference type="SUPFAM" id="SSF51445">
    <property type="entry name" value="(Trans)glycosidases"/>
    <property type="match status" value="1"/>
</dbReference>
<evidence type="ECO:0000259" key="4">
    <source>
        <dbReference type="SMART" id="SM00642"/>
    </source>
</evidence>
<dbReference type="SUPFAM" id="SSF81296">
    <property type="entry name" value="E set domains"/>
    <property type="match status" value="1"/>
</dbReference>
<dbReference type="InterPro" id="IPR017853">
    <property type="entry name" value="GH"/>
</dbReference>
<dbReference type="Gene3D" id="3.20.20.80">
    <property type="entry name" value="Glycosidases"/>
    <property type="match status" value="1"/>
</dbReference>
<dbReference type="PANTHER" id="PTHR10357">
    <property type="entry name" value="ALPHA-AMYLASE FAMILY MEMBER"/>
    <property type="match status" value="1"/>
</dbReference>
<keyword evidence="6" id="KW-1185">Reference proteome</keyword>
<evidence type="ECO:0000256" key="3">
    <source>
        <dbReference type="SAM" id="MobiDB-lite"/>
    </source>
</evidence>
<evidence type="ECO:0000256" key="2">
    <source>
        <dbReference type="ARBA" id="ARBA00023295"/>
    </source>
</evidence>
<organism evidence="5 6">
    <name type="scientific">Barrientosiimonas humi</name>
    <dbReference type="NCBI Taxonomy" id="999931"/>
    <lineage>
        <taxon>Bacteria</taxon>
        <taxon>Bacillati</taxon>
        <taxon>Actinomycetota</taxon>
        <taxon>Actinomycetes</taxon>
        <taxon>Micrococcales</taxon>
        <taxon>Dermacoccaceae</taxon>
        <taxon>Barrientosiimonas</taxon>
    </lineage>
</organism>
<dbReference type="EMBL" id="VFOK01000001">
    <property type="protein sequence ID" value="TQL34394.1"/>
    <property type="molecule type" value="Genomic_DNA"/>
</dbReference>
<dbReference type="GO" id="GO:0005975">
    <property type="term" value="P:carbohydrate metabolic process"/>
    <property type="evidence" value="ECO:0007669"/>
    <property type="project" value="InterPro"/>
</dbReference>
<dbReference type="Pfam" id="PF00128">
    <property type="entry name" value="Alpha-amylase"/>
    <property type="match status" value="1"/>
</dbReference>
<protein>
    <submittedName>
        <fullName evidence="5">Alpha-glucosidase</fullName>
    </submittedName>
</protein>
<dbReference type="CDD" id="cd11338">
    <property type="entry name" value="AmyAc_CMD"/>
    <property type="match status" value="1"/>
</dbReference>
<dbReference type="InterPro" id="IPR014756">
    <property type="entry name" value="Ig_E-set"/>
</dbReference>
<accession>A0A542XEZ7</accession>
<dbReference type="SMART" id="SM00642">
    <property type="entry name" value="Aamy"/>
    <property type="match status" value="1"/>
</dbReference>
<feature type="region of interest" description="Disordered" evidence="3">
    <location>
        <begin position="1"/>
        <end position="24"/>
    </location>
</feature>
<dbReference type="GO" id="GO:0004553">
    <property type="term" value="F:hydrolase activity, hydrolyzing O-glycosyl compounds"/>
    <property type="evidence" value="ECO:0007669"/>
    <property type="project" value="InterPro"/>
</dbReference>
<dbReference type="AlphaFoldDB" id="A0A542XEZ7"/>
<sequence length="613" mass="67893">MTDPAPLRRPHHDGSALYVADPAPRPGQRVRVRVRVPHASGVTEVHLRQVTDGEPEFRPATRVASDDLESWWEAEVVCHNPVTGYRFVLSGETSGYQWLNGTGVHDRDVPDAADFRLVTHDPPPDWALDAVVYQVYPDRFARSAAAPPVTQVAPDWAIPAGWDDPVTAEPHLAGRQLFGGDLDGIAEHLDHLERLGVTTLYLTPFFPAGSSHRYDAATFDAVDPVLGGDEALRRLVRAAHERGLRVLGDLTTNHTGDRHEWFVAAQTDPAAPERDRYLYDETGDYVSWLGVPSLPKIDHESTSVAERLFDAPDATVRRWLAGPDGLDGWRVDVANMTGRWGAQDVNHEVARRMRRAVQETRADGLLIAEHCHDHSRDVDGDGWHGVMNYSGFTRPLWTWLRHPGTAPSFLGSPLMVPRLGGAAVADTMDEFTALVPWRSRAHSFTLVGSHDTTRIRTLVESPDEVIAAAGLLLTLPGVPMITYGDEIGMLGSFGEDGRRPMPWDESRWDNRIFAAYQELIRARRDLEPLRRGGMRWVHTDDDVLVFLRETAEQVAMVAVSRAAYRLGVPARDLPGVDERRVVVGGAALQVDGDVTLSSDRAGVGVWVWSREVP</sequence>
<dbReference type="Proteomes" id="UP000318336">
    <property type="component" value="Unassembled WGS sequence"/>
</dbReference>
<dbReference type="InterPro" id="IPR004185">
    <property type="entry name" value="Glyco_hydro_13_lg-like_dom"/>
</dbReference>
<name>A0A542XEZ7_9MICO</name>
<dbReference type="CDD" id="cd02857">
    <property type="entry name" value="E_set_CDase_PDE_N"/>
    <property type="match status" value="1"/>
</dbReference>